<evidence type="ECO:0000313" key="7">
    <source>
        <dbReference type="Proteomes" id="UP000279833"/>
    </source>
</evidence>
<dbReference type="InterPro" id="IPR045240">
    <property type="entry name" value="Ribosomal_uL4_euk/arch"/>
</dbReference>
<organism evidence="8">
    <name type="scientific">Schistosoma curassoni</name>
    <dbReference type="NCBI Taxonomy" id="6186"/>
    <lineage>
        <taxon>Eukaryota</taxon>
        <taxon>Metazoa</taxon>
        <taxon>Spiralia</taxon>
        <taxon>Lophotrochozoa</taxon>
        <taxon>Platyhelminthes</taxon>
        <taxon>Trematoda</taxon>
        <taxon>Digenea</taxon>
        <taxon>Strigeidida</taxon>
        <taxon>Schistosomatoidea</taxon>
        <taxon>Schistosomatidae</taxon>
        <taxon>Schistosoma</taxon>
    </lineage>
</organism>
<evidence type="ECO:0000256" key="2">
    <source>
        <dbReference type="ARBA" id="ARBA00022980"/>
    </source>
</evidence>
<dbReference type="AlphaFoldDB" id="A0A183KAK8"/>
<dbReference type="InterPro" id="IPR002136">
    <property type="entry name" value="Ribosomal_uL4"/>
</dbReference>
<proteinExistence type="inferred from homology"/>
<dbReference type="Pfam" id="PF14374">
    <property type="entry name" value="Ribos_L4_asso_C"/>
    <property type="match status" value="1"/>
</dbReference>
<dbReference type="GO" id="GO:0006412">
    <property type="term" value="P:translation"/>
    <property type="evidence" value="ECO:0007669"/>
    <property type="project" value="InterPro"/>
</dbReference>
<protein>
    <submittedName>
        <fullName evidence="8">Ribos_L4_asso_C domain-containing protein</fullName>
    </submittedName>
</protein>
<dbReference type="GO" id="GO:0005840">
    <property type="term" value="C:ribosome"/>
    <property type="evidence" value="ECO:0007669"/>
    <property type="project" value="UniProtKB-KW"/>
</dbReference>
<evidence type="ECO:0000313" key="6">
    <source>
        <dbReference type="EMBL" id="VDP47136.1"/>
    </source>
</evidence>
<dbReference type="InterPro" id="IPR013000">
    <property type="entry name" value="Ribosomal_uL4_euk/arc_CS"/>
</dbReference>
<evidence type="ECO:0000256" key="4">
    <source>
        <dbReference type="SAM" id="MobiDB-lite"/>
    </source>
</evidence>
<dbReference type="Gene3D" id="3.40.1370.10">
    <property type="match status" value="2"/>
</dbReference>
<dbReference type="Pfam" id="PF00573">
    <property type="entry name" value="Ribosomal_L4"/>
    <property type="match status" value="1"/>
</dbReference>
<dbReference type="EMBL" id="UZAK01034818">
    <property type="protein sequence ID" value="VDP47136.1"/>
    <property type="molecule type" value="Genomic_DNA"/>
</dbReference>
<dbReference type="PANTHER" id="PTHR19431">
    <property type="entry name" value="60S RIBOSOMAL PROTEIN L4"/>
    <property type="match status" value="1"/>
</dbReference>
<keyword evidence="2" id="KW-0689">Ribosomal protein</keyword>
<dbReference type="Proteomes" id="UP000279833">
    <property type="component" value="Unassembled WGS sequence"/>
</dbReference>
<dbReference type="InterPro" id="IPR025755">
    <property type="entry name" value="Ribos_uL4_C_dom"/>
</dbReference>
<feature type="region of interest" description="Disordered" evidence="4">
    <location>
        <begin position="322"/>
        <end position="343"/>
    </location>
</feature>
<dbReference type="GO" id="GO:1990904">
    <property type="term" value="C:ribonucleoprotein complex"/>
    <property type="evidence" value="ECO:0007669"/>
    <property type="project" value="UniProtKB-KW"/>
</dbReference>
<dbReference type="PROSITE" id="PS00939">
    <property type="entry name" value="RIBOSOMAL_L1E"/>
    <property type="match status" value="1"/>
</dbReference>
<evidence type="ECO:0000256" key="1">
    <source>
        <dbReference type="ARBA" id="ARBA00010528"/>
    </source>
</evidence>
<keyword evidence="7" id="KW-1185">Reference proteome</keyword>
<sequence>MAVTRPIVNVYGVNGASTGSTIKMPAVFTTPLRLDLLNFVHDQMRKNSRQPYAVSSKAGHQTSAESWGTGRAVARIPRVRGGGTHRSGQGAYGNMCRGGHMYAPTKTMRRWHRKINIQQRRYAICSAIAATGVPSLVMARGHRVDRVPELPLVLSKEVESLKKTKDAVKVLKAIRAWPDIQKVYNSQRFRAGKGVTLINVKALNLLKLAPGGHMGRLAIWSDSAFRQLDKLYGTRKTGSVKKSGFHLPIAKMANADLGRLLHCREVSSVVKSRRMHLQRPGPKVKKNPLKNQQALLKLNPFALGEKHFKMALARAIKNGKLKRKAANKVDEAPSKKAKYVKVK</sequence>
<reference evidence="8" key="1">
    <citation type="submission" date="2016-06" db="UniProtKB">
        <authorList>
            <consortium name="WormBaseParasite"/>
        </authorList>
    </citation>
    <scope>IDENTIFICATION</scope>
</reference>
<dbReference type="WBParaSite" id="SCUD_0001204301-mRNA-1">
    <property type="protein sequence ID" value="SCUD_0001204301-mRNA-1"/>
    <property type="gene ID" value="SCUD_0001204301"/>
</dbReference>
<keyword evidence="3" id="KW-0687">Ribonucleoprotein</keyword>
<name>A0A183KAK8_9TREM</name>
<evidence type="ECO:0000313" key="8">
    <source>
        <dbReference type="WBParaSite" id="SCUD_0001204301-mRNA-1"/>
    </source>
</evidence>
<comment type="similarity">
    <text evidence="1">Belongs to the universal ribosomal protein uL4 family.</text>
</comment>
<dbReference type="STRING" id="6186.A0A183KAK8"/>
<accession>A0A183KAK8</accession>
<feature type="region of interest" description="Disordered" evidence="4">
    <location>
        <begin position="50"/>
        <end position="69"/>
    </location>
</feature>
<evidence type="ECO:0000259" key="5">
    <source>
        <dbReference type="Pfam" id="PF14374"/>
    </source>
</evidence>
<reference evidence="6 7" key="2">
    <citation type="submission" date="2018-11" db="EMBL/GenBank/DDBJ databases">
        <authorList>
            <consortium name="Pathogen Informatics"/>
        </authorList>
    </citation>
    <scope>NUCLEOTIDE SEQUENCE [LARGE SCALE GENOMIC DNA]</scope>
    <source>
        <strain evidence="6">Dakar</strain>
        <strain evidence="7">Dakar, Senegal</strain>
    </source>
</reference>
<dbReference type="InterPro" id="IPR023574">
    <property type="entry name" value="Ribosomal_uL4_dom_sf"/>
</dbReference>
<dbReference type="GO" id="GO:0003735">
    <property type="term" value="F:structural constituent of ribosome"/>
    <property type="evidence" value="ECO:0007669"/>
    <property type="project" value="InterPro"/>
</dbReference>
<dbReference type="SUPFAM" id="SSF52166">
    <property type="entry name" value="Ribosomal protein L4"/>
    <property type="match status" value="1"/>
</dbReference>
<feature type="domain" description="Large ribosomal subunit protein uL4 C-terminal" evidence="5">
    <location>
        <begin position="243"/>
        <end position="308"/>
    </location>
</feature>
<evidence type="ECO:0000256" key="3">
    <source>
        <dbReference type="ARBA" id="ARBA00023274"/>
    </source>
</evidence>
<gene>
    <name evidence="6" type="ORF">SCUD_LOCUS12043</name>
</gene>